<keyword evidence="1" id="KW-0472">Membrane</keyword>
<protein>
    <submittedName>
        <fullName evidence="2">Uncharacterized protein</fullName>
    </submittedName>
</protein>
<accession>A0A5J4Q2E7</accession>
<comment type="caution">
    <text evidence="2">The sequence shown here is derived from an EMBL/GenBank/DDBJ whole genome shotgun (WGS) entry which is preliminary data.</text>
</comment>
<evidence type="ECO:0000313" key="2">
    <source>
        <dbReference type="EMBL" id="KAA6315945.1"/>
    </source>
</evidence>
<keyword evidence="1" id="KW-1133">Transmembrane helix</keyword>
<proteinExistence type="predicted"/>
<organism evidence="2">
    <name type="scientific">termite gut metagenome</name>
    <dbReference type="NCBI Taxonomy" id="433724"/>
    <lineage>
        <taxon>unclassified sequences</taxon>
        <taxon>metagenomes</taxon>
        <taxon>organismal metagenomes</taxon>
    </lineage>
</organism>
<dbReference type="AlphaFoldDB" id="A0A5J4Q2E7"/>
<keyword evidence="1" id="KW-0812">Transmembrane</keyword>
<feature type="transmembrane region" description="Helical" evidence="1">
    <location>
        <begin position="53"/>
        <end position="72"/>
    </location>
</feature>
<name>A0A5J4Q2E7_9ZZZZ</name>
<feature type="transmembrane region" description="Helical" evidence="1">
    <location>
        <begin position="118"/>
        <end position="137"/>
    </location>
</feature>
<evidence type="ECO:0000256" key="1">
    <source>
        <dbReference type="SAM" id="Phobius"/>
    </source>
</evidence>
<reference evidence="2" key="1">
    <citation type="submission" date="2019-03" db="EMBL/GenBank/DDBJ databases">
        <title>Single cell metagenomics reveals metabolic interactions within the superorganism composed of flagellate Streblomastix strix and complex community of Bacteroidetes bacteria on its surface.</title>
        <authorList>
            <person name="Treitli S.C."/>
            <person name="Kolisko M."/>
            <person name="Husnik F."/>
            <person name="Keeling P."/>
            <person name="Hampl V."/>
        </authorList>
    </citation>
    <scope>NUCLEOTIDE SEQUENCE</scope>
    <source>
        <strain evidence="2">STM</strain>
    </source>
</reference>
<sequence length="147" mass="16746">MRTKIKHTLQLLSVLFWLFPVIPVLLGMAYECDVFPVGVYADDTTMRYVFETMGILLTIACIPLVLKLLSIIKKRKREKTALPVALKQYTRLCTVRLLLLEGVVVFNIVVSYSTMNSYSGFCVLMALMALVFCIPTQKRLYAELKSK</sequence>
<feature type="transmembrane region" description="Helical" evidence="1">
    <location>
        <begin position="93"/>
        <end position="112"/>
    </location>
</feature>
<gene>
    <name evidence="2" type="ORF">EZS27_033674</name>
</gene>
<dbReference type="EMBL" id="SNRY01005061">
    <property type="protein sequence ID" value="KAA6315945.1"/>
    <property type="molecule type" value="Genomic_DNA"/>
</dbReference>